<evidence type="ECO:0000256" key="11">
    <source>
        <dbReference type="RuleBase" id="RU000515"/>
    </source>
</evidence>
<evidence type="ECO:0000256" key="8">
    <source>
        <dbReference type="ARBA" id="ARBA00047651"/>
    </source>
</evidence>
<evidence type="ECO:0000313" key="14">
    <source>
        <dbReference type="Proteomes" id="UP000218775"/>
    </source>
</evidence>
<comment type="catalytic activity">
    <reaction evidence="8 11">
        <text>2 5-aminolevulinate = porphobilinogen + 2 H2O + H(+)</text>
        <dbReference type="Rhea" id="RHEA:24064"/>
        <dbReference type="ChEBI" id="CHEBI:15377"/>
        <dbReference type="ChEBI" id="CHEBI:15378"/>
        <dbReference type="ChEBI" id="CHEBI:58126"/>
        <dbReference type="ChEBI" id="CHEBI:356416"/>
        <dbReference type="EC" id="4.2.1.24"/>
    </reaction>
</comment>
<comment type="pathway">
    <text evidence="1">Porphyrin-containing compound metabolism; protoporphyrin-IX biosynthesis; coproporphyrinogen-III from 5-aminolevulinate: step 1/4.</text>
</comment>
<feature type="active site" description="Schiff-base intermediate with substrate" evidence="9">
    <location>
        <position position="203"/>
    </location>
</feature>
<dbReference type="PANTHER" id="PTHR11458">
    <property type="entry name" value="DELTA-AMINOLEVULINIC ACID DEHYDRATASE"/>
    <property type="match status" value="1"/>
</dbReference>
<dbReference type="EC" id="4.2.1.24" evidence="3 11"/>
<keyword evidence="10" id="KW-0479">Metal-binding</keyword>
<evidence type="ECO:0000256" key="1">
    <source>
        <dbReference type="ARBA" id="ARBA00004694"/>
    </source>
</evidence>
<dbReference type="Gene3D" id="3.20.20.70">
    <property type="entry name" value="Aldolase class I"/>
    <property type="match status" value="1"/>
</dbReference>
<dbReference type="GO" id="GO:0008270">
    <property type="term" value="F:zinc ion binding"/>
    <property type="evidence" value="ECO:0007669"/>
    <property type="project" value="TreeGrafter"/>
</dbReference>
<keyword evidence="6 11" id="KW-0456">Lyase</keyword>
<gene>
    <name evidence="13" type="ORF">COB21_05765</name>
</gene>
<protein>
    <recommendedName>
        <fullName evidence="4 11">Delta-aminolevulinic acid dehydratase</fullName>
        <ecNumber evidence="3 11">4.2.1.24</ecNumber>
    </recommendedName>
</protein>
<keyword evidence="7 11" id="KW-0627">Porphyrin biosynthesis</keyword>
<dbReference type="PANTHER" id="PTHR11458:SF0">
    <property type="entry name" value="DELTA-AMINOLEVULINIC ACID DEHYDRATASE"/>
    <property type="match status" value="1"/>
</dbReference>
<dbReference type="Pfam" id="PF00490">
    <property type="entry name" value="ALAD"/>
    <property type="match status" value="1"/>
</dbReference>
<comment type="caution">
    <text evidence="13">The sequence shown here is derived from an EMBL/GenBank/DDBJ whole genome shotgun (WGS) entry which is preliminary data.</text>
</comment>
<dbReference type="PIRSF" id="PIRSF001415">
    <property type="entry name" value="Porphbilin_synth"/>
    <property type="match status" value="1"/>
</dbReference>
<evidence type="ECO:0000256" key="2">
    <source>
        <dbReference type="ARBA" id="ARBA00008055"/>
    </source>
</evidence>
<dbReference type="InterPro" id="IPR030656">
    <property type="entry name" value="ALAD_AS"/>
</dbReference>
<evidence type="ECO:0000256" key="5">
    <source>
        <dbReference type="ARBA" id="ARBA00023133"/>
    </source>
</evidence>
<dbReference type="SUPFAM" id="SSF51569">
    <property type="entry name" value="Aldolase"/>
    <property type="match status" value="1"/>
</dbReference>
<dbReference type="PRINTS" id="PR00144">
    <property type="entry name" value="DALDHYDRTASE"/>
</dbReference>
<dbReference type="GO" id="GO:0004655">
    <property type="term" value="F:porphobilinogen synthase activity"/>
    <property type="evidence" value="ECO:0007669"/>
    <property type="project" value="UniProtKB-EC"/>
</dbReference>
<dbReference type="PROSITE" id="PS00169">
    <property type="entry name" value="D_ALA_DEHYDRATASE"/>
    <property type="match status" value="1"/>
</dbReference>
<evidence type="ECO:0000256" key="6">
    <source>
        <dbReference type="ARBA" id="ARBA00023239"/>
    </source>
</evidence>
<comment type="similarity">
    <text evidence="2 12">Belongs to the ALAD family.</text>
</comment>
<dbReference type="GO" id="GO:0005829">
    <property type="term" value="C:cytosol"/>
    <property type="evidence" value="ECO:0007669"/>
    <property type="project" value="TreeGrafter"/>
</dbReference>
<organism evidence="13 14">
    <name type="scientific">Aerophobetes bacterium</name>
    <dbReference type="NCBI Taxonomy" id="2030807"/>
    <lineage>
        <taxon>Bacteria</taxon>
        <taxon>Candidatus Aerophobota</taxon>
    </lineage>
</organism>
<dbReference type="EMBL" id="NVUK01000050">
    <property type="protein sequence ID" value="PCI75327.1"/>
    <property type="molecule type" value="Genomic_DNA"/>
</dbReference>
<dbReference type="InterPro" id="IPR001731">
    <property type="entry name" value="ALAD"/>
</dbReference>
<evidence type="ECO:0000256" key="9">
    <source>
        <dbReference type="PIRSR" id="PIRSR001415-1"/>
    </source>
</evidence>
<dbReference type="FunFam" id="3.20.20.70:FF:000019">
    <property type="entry name" value="Delta-aminolevulinic acid dehydratase"/>
    <property type="match status" value="1"/>
</dbReference>
<feature type="active site" description="Schiff-base intermediate with substrate" evidence="9">
    <location>
        <position position="256"/>
    </location>
</feature>
<dbReference type="AlphaFoldDB" id="A0A2A4WZS5"/>
<feature type="binding site" evidence="10">
    <location>
        <position position="241"/>
    </location>
    <ligand>
        <name>Mg(2+)</name>
        <dbReference type="ChEBI" id="CHEBI:18420"/>
    </ligand>
</feature>
<dbReference type="GO" id="GO:0006782">
    <property type="term" value="P:protoporphyrinogen IX biosynthetic process"/>
    <property type="evidence" value="ECO:0007669"/>
    <property type="project" value="UniProtKB-UniPathway"/>
</dbReference>
<keyword evidence="5" id="KW-0350">Heme biosynthesis</keyword>
<keyword evidence="10" id="KW-0460">Magnesium</keyword>
<evidence type="ECO:0000256" key="12">
    <source>
        <dbReference type="RuleBase" id="RU004161"/>
    </source>
</evidence>
<accession>A0A2A4WZS5</accession>
<reference evidence="14" key="1">
    <citation type="submission" date="2017-08" db="EMBL/GenBank/DDBJ databases">
        <title>A dynamic microbial community with high functional redundancy inhabits the cold, oxic subseafloor aquifer.</title>
        <authorList>
            <person name="Tully B.J."/>
            <person name="Wheat C.G."/>
            <person name="Glazer B.T."/>
            <person name="Huber J.A."/>
        </authorList>
    </citation>
    <scope>NUCLEOTIDE SEQUENCE [LARGE SCALE GENOMIC DNA]</scope>
</reference>
<proteinExistence type="inferred from homology"/>
<evidence type="ECO:0000256" key="4">
    <source>
        <dbReference type="ARBA" id="ARBA00020771"/>
    </source>
</evidence>
<dbReference type="Proteomes" id="UP000218775">
    <property type="component" value="Unassembled WGS sequence"/>
</dbReference>
<sequence>MDNFSPLDLLQRPRRNRKSPAIRYLTQETDLSAHNLVAPFFVIEGTGRCEPIDHLPLINRLSIDHLVREAEVLHASGIQAIALFPCINPSLKTKHGEHSYNPDNLVCRCIRKLKQELPSMAIIADVALDPYTNHGHDGILDADGFVDNDQTVAILQKQALALASSGCDIVAPSDMMDGRIKAIRKTLDKYNLQNTSILAYSVKYASHFYAPFRNALQSSLTEGDKKTYQMNPANKREALREALLDIEEGADMLLVKPALPYLDIVDLLKRNTVLPIGAYHVSGEYAMVMAADQKGYLKASDIFFESLLSIRRAGASFIFTYAYKHILNVLN</sequence>
<dbReference type="InterPro" id="IPR013785">
    <property type="entry name" value="Aldolase_TIM"/>
</dbReference>
<comment type="subunit">
    <text evidence="11">Homooctamer.</text>
</comment>
<evidence type="ECO:0000256" key="3">
    <source>
        <dbReference type="ARBA" id="ARBA00012053"/>
    </source>
</evidence>
<dbReference type="SMART" id="SM01004">
    <property type="entry name" value="ALAD"/>
    <property type="match status" value="1"/>
</dbReference>
<evidence type="ECO:0000313" key="13">
    <source>
        <dbReference type="EMBL" id="PCI75327.1"/>
    </source>
</evidence>
<evidence type="ECO:0000256" key="7">
    <source>
        <dbReference type="ARBA" id="ARBA00023244"/>
    </source>
</evidence>
<dbReference type="UniPathway" id="UPA00251">
    <property type="reaction ID" value="UER00318"/>
</dbReference>
<evidence type="ECO:0000256" key="10">
    <source>
        <dbReference type="PIRSR" id="PIRSR001415-5"/>
    </source>
</evidence>
<dbReference type="NCBIfam" id="NF006762">
    <property type="entry name" value="PRK09283.1"/>
    <property type="match status" value="1"/>
</dbReference>
<name>A0A2A4WZS5_UNCAE</name>